<dbReference type="EMBL" id="CP162551">
    <property type="protein sequence ID" value="XDI37568.1"/>
    <property type="molecule type" value="Genomic_DNA"/>
</dbReference>
<feature type="transmembrane region" description="Helical" evidence="14">
    <location>
        <begin position="67"/>
        <end position="92"/>
    </location>
</feature>
<evidence type="ECO:0000256" key="11">
    <source>
        <dbReference type="ARBA" id="ARBA00035120"/>
    </source>
</evidence>
<evidence type="ECO:0000256" key="8">
    <source>
        <dbReference type="ARBA" id="ARBA00023065"/>
    </source>
</evidence>
<keyword evidence="7 14" id="KW-0915">Sodium</keyword>
<dbReference type="GO" id="GO:0062054">
    <property type="term" value="F:fluoride channel activity"/>
    <property type="evidence" value="ECO:0007669"/>
    <property type="project" value="UniProtKB-UniRule"/>
</dbReference>
<dbReference type="AlphaFoldDB" id="A0AB39BVE9"/>
<dbReference type="PANTHER" id="PTHR28259:SF16">
    <property type="entry name" value="FLUORIDE-SPECIFIC ION CHANNEL FLUC 2"/>
    <property type="match status" value="1"/>
</dbReference>
<feature type="transmembrane region" description="Helical" evidence="14">
    <location>
        <begin position="98"/>
        <end position="120"/>
    </location>
</feature>
<keyword evidence="10 14" id="KW-0407">Ion channel</keyword>
<sequence length="135" mass="14534">MNGTYKNILAIGVGGAIGTSLRYFFNVLTLELGYPLGTIIENLGGSLLLGFLTAWFVVFIPREWIKVGLGVGLCGGFTTMSTFAADSIFLYSRTPMDAIFYIVLSLFGGILFALGGYLLATRLATKTRQKMEGGL</sequence>
<evidence type="ECO:0000256" key="1">
    <source>
        <dbReference type="ARBA" id="ARBA00004651"/>
    </source>
</evidence>
<dbReference type="GO" id="GO:0140114">
    <property type="term" value="P:cellular detoxification of fluoride"/>
    <property type="evidence" value="ECO:0007669"/>
    <property type="project" value="UniProtKB-UniRule"/>
</dbReference>
<keyword evidence="9 14" id="KW-0472">Membrane</keyword>
<comment type="activity regulation">
    <text evidence="14">Na(+) is not transported, but it plays an essential structural role and its presence is essential for fluoride channel function.</text>
</comment>
<accession>A0AB39BVE9</accession>
<dbReference type="GO" id="GO:0046872">
    <property type="term" value="F:metal ion binding"/>
    <property type="evidence" value="ECO:0007669"/>
    <property type="project" value="UniProtKB-KW"/>
</dbReference>
<dbReference type="RefSeq" id="WP_368504901.1">
    <property type="nucleotide sequence ID" value="NZ_CP162551.1"/>
</dbReference>
<organism evidence="15">
    <name type="scientific">Alkalihalophilus sp. As8PL</name>
    <dbReference type="NCBI Taxonomy" id="3237103"/>
    <lineage>
        <taxon>Bacteria</taxon>
        <taxon>Bacillati</taxon>
        <taxon>Bacillota</taxon>
        <taxon>Bacilli</taxon>
        <taxon>Bacillales</taxon>
        <taxon>Bacillaceae</taxon>
        <taxon>Alkalihalophilus</taxon>
    </lineage>
</organism>
<evidence type="ECO:0000256" key="13">
    <source>
        <dbReference type="ARBA" id="ARBA00049940"/>
    </source>
</evidence>
<keyword evidence="3 14" id="KW-1003">Cell membrane</keyword>
<evidence type="ECO:0000256" key="14">
    <source>
        <dbReference type="HAMAP-Rule" id="MF_00454"/>
    </source>
</evidence>
<gene>
    <name evidence="14" type="primary">fluC</name>
    <name evidence="14" type="synonym">crcB</name>
    <name evidence="15" type="ORF">AB3N04_04425</name>
</gene>
<feature type="binding site" evidence="14">
    <location>
        <position position="78"/>
    </location>
    <ligand>
        <name>Na(+)</name>
        <dbReference type="ChEBI" id="CHEBI:29101"/>
        <note>structural</note>
    </ligand>
</feature>
<protein>
    <recommendedName>
        <fullName evidence="14">Fluoride-specific ion channel FluC</fullName>
    </recommendedName>
</protein>
<evidence type="ECO:0000256" key="5">
    <source>
        <dbReference type="ARBA" id="ARBA00022723"/>
    </source>
</evidence>
<comment type="function">
    <text evidence="13 14">Fluoride-specific ion channel. Important for reducing fluoride concentration in the cell, thus reducing its toxicity.</text>
</comment>
<reference evidence="15" key="1">
    <citation type="submission" date="2024-07" db="EMBL/GenBank/DDBJ databases">
        <title>Identification and characteristics of an arsenic-resistant bacterial isolate, which belongs to a novel species.</title>
        <authorList>
            <person name="Juszczyk A."/>
            <person name="Kowalczyk A."/>
            <person name="Was K."/>
            <person name="Kosowicz W."/>
            <person name="Budzyn A."/>
            <person name="Latowski D."/>
        </authorList>
    </citation>
    <scope>NUCLEOTIDE SEQUENCE</scope>
    <source>
        <strain evidence="15">As8PL</strain>
    </source>
</reference>
<feature type="transmembrane region" description="Helical" evidence="14">
    <location>
        <begin position="37"/>
        <end position="60"/>
    </location>
</feature>
<dbReference type="GO" id="GO:0005886">
    <property type="term" value="C:plasma membrane"/>
    <property type="evidence" value="ECO:0007669"/>
    <property type="project" value="UniProtKB-SubCell"/>
</dbReference>
<evidence type="ECO:0000256" key="4">
    <source>
        <dbReference type="ARBA" id="ARBA00022692"/>
    </source>
</evidence>
<evidence type="ECO:0000313" key="15">
    <source>
        <dbReference type="EMBL" id="XDI37568.1"/>
    </source>
</evidence>
<feature type="transmembrane region" description="Helical" evidence="14">
    <location>
        <begin position="7"/>
        <end position="25"/>
    </location>
</feature>
<keyword evidence="2 14" id="KW-0813">Transport</keyword>
<keyword evidence="4 14" id="KW-0812">Transmembrane</keyword>
<evidence type="ECO:0000256" key="2">
    <source>
        <dbReference type="ARBA" id="ARBA00022448"/>
    </source>
</evidence>
<evidence type="ECO:0000256" key="3">
    <source>
        <dbReference type="ARBA" id="ARBA00022475"/>
    </source>
</evidence>
<dbReference type="HAMAP" id="MF_00454">
    <property type="entry name" value="FluC"/>
    <property type="match status" value="1"/>
</dbReference>
<keyword evidence="6 14" id="KW-1133">Transmembrane helix</keyword>
<comment type="catalytic activity">
    <reaction evidence="12">
        <text>fluoride(in) = fluoride(out)</text>
        <dbReference type="Rhea" id="RHEA:76159"/>
        <dbReference type="ChEBI" id="CHEBI:17051"/>
    </reaction>
    <physiologicalReaction direction="left-to-right" evidence="12">
        <dbReference type="Rhea" id="RHEA:76160"/>
    </physiologicalReaction>
</comment>
<dbReference type="Pfam" id="PF02537">
    <property type="entry name" value="CRCB"/>
    <property type="match status" value="1"/>
</dbReference>
<evidence type="ECO:0000256" key="12">
    <source>
        <dbReference type="ARBA" id="ARBA00035585"/>
    </source>
</evidence>
<evidence type="ECO:0000256" key="6">
    <source>
        <dbReference type="ARBA" id="ARBA00022989"/>
    </source>
</evidence>
<keyword evidence="5 14" id="KW-0479">Metal-binding</keyword>
<keyword evidence="8 14" id="KW-0406">Ion transport</keyword>
<name>A0AB39BVE9_9BACI</name>
<proteinExistence type="inferred from homology"/>
<evidence type="ECO:0000256" key="10">
    <source>
        <dbReference type="ARBA" id="ARBA00023303"/>
    </source>
</evidence>
<comment type="subcellular location">
    <subcellularLocation>
        <location evidence="1 14">Cell membrane</location>
        <topology evidence="1 14">Multi-pass membrane protein</topology>
    </subcellularLocation>
</comment>
<comment type="similarity">
    <text evidence="11 14">Belongs to the fluoride channel Fluc/FEX (TC 1.A.43) family.</text>
</comment>
<evidence type="ECO:0000256" key="9">
    <source>
        <dbReference type="ARBA" id="ARBA00023136"/>
    </source>
</evidence>
<feature type="binding site" evidence="14">
    <location>
        <position position="75"/>
    </location>
    <ligand>
        <name>Na(+)</name>
        <dbReference type="ChEBI" id="CHEBI:29101"/>
        <note>structural</note>
    </ligand>
</feature>
<dbReference type="InterPro" id="IPR003691">
    <property type="entry name" value="FluC"/>
</dbReference>
<dbReference type="PANTHER" id="PTHR28259">
    <property type="entry name" value="FLUORIDE EXPORT PROTEIN 1-RELATED"/>
    <property type="match status" value="1"/>
</dbReference>
<evidence type="ECO:0000256" key="7">
    <source>
        <dbReference type="ARBA" id="ARBA00023053"/>
    </source>
</evidence>